<dbReference type="UniPathway" id="UPA00916">
    <property type="reaction ID" value="UER00888"/>
</dbReference>
<dbReference type="EC" id="5.4.99.62" evidence="2 6"/>
<dbReference type="GO" id="GO:0005829">
    <property type="term" value="C:cytosol"/>
    <property type="evidence" value="ECO:0007669"/>
    <property type="project" value="TreeGrafter"/>
</dbReference>
<comment type="subunit">
    <text evidence="6">Homodecamer.</text>
</comment>
<dbReference type="InterPro" id="IPR007721">
    <property type="entry name" value="RbsD_FucU"/>
</dbReference>
<dbReference type="InterPro" id="IPR023064">
    <property type="entry name" value="D-ribose_pyranase"/>
</dbReference>
<feature type="binding site" evidence="6">
    <location>
        <position position="94"/>
    </location>
    <ligand>
        <name>substrate</name>
    </ligand>
</feature>
<dbReference type="GO" id="GO:0019303">
    <property type="term" value="P:D-ribose catabolic process"/>
    <property type="evidence" value="ECO:0007669"/>
    <property type="project" value="UniProtKB-UniRule"/>
</dbReference>
<comment type="catalytic activity">
    <reaction evidence="1 6">
        <text>beta-D-ribopyranose = beta-D-ribofuranose</text>
        <dbReference type="Rhea" id="RHEA:25432"/>
        <dbReference type="ChEBI" id="CHEBI:27476"/>
        <dbReference type="ChEBI" id="CHEBI:47002"/>
        <dbReference type="EC" id="5.4.99.62"/>
    </reaction>
</comment>
<keyword evidence="4 6" id="KW-0413">Isomerase</keyword>
<dbReference type="Pfam" id="PF05025">
    <property type="entry name" value="RbsD_FucU"/>
    <property type="match status" value="1"/>
</dbReference>
<name>A0A7X1NRR6_9MICC</name>
<evidence type="ECO:0000313" key="7">
    <source>
        <dbReference type="EMBL" id="MPY11585.1"/>
    </source>
</evidence>
<comment type="function">
    <text evidence="6">Catalyzes the interconversion of beta-pyran and beta-furan forms of D-ribose.</text>
</comment>
<dbReference type="GO" id="GO:0062193">
    <property type="term" value="F:D-ribose pyranase activity"/>
    <property type="evidence" value="ECO:0007669"/>
    <property type="project" value="UniProtKB-EC"/>
</dbReference>
<dbReference type="SUPFAM" id="SSF102546">
    <property type="entry name" value="RbsD-like"/>
    <property type="match status" value="1"/>
</dbReference>
<sequence>MKKSGIINAPLSRALATLGHGHLVVIADCGLPLPDSASVLDLALVRGIPSFTQVLDAVLAEIVVEGSTAAAEARGSDVDAWLEDSGLQPTRISHEDLKGLLPEARLIIRTGEATPYANIVLQCGVDF</sequence>
<reference evidence="8" key="1">
    <citation type="submission" date="2019-07" db="EMBL/GenBank/DDBJ databases">
        <title>Arthrobacter KR32 sp. nov., isolated from mountain cheese made of cows milk.</title>
        <authorList>
            <person name="Flegler A."/>
        </authorList>
    </citation>
    <scope>NUCLEOTIDE SEQUENCE [LARGE SCALE GENOMIC DNA]</scope>
    <source>
        <strain evidence="8">KR32</strain>
    </source>
</reference>
<dbReference type="Gene3D" id="3.40.1650.10">
    <property type="entry name" value="RbsD-like domain"/>
    <property type="match status" value="1"/>
</dbReference>
<evidence type="ECO:0000313" key="8">
    <source>
        <dbReference type="Proteomes" id="UP000326464"/>
    </source>
</evidence>
<gene>
    <name evidence="6 7" type="primary">rbsD</name>
    <name evidence="7" type="ORF">FNH21_12810</name>
</gene>
<comment type="caution">
    <text evidence="7">The sequence shown here is derived from an EMBL/GenBank/DDBJ whole genome shotgun (WGS) entry which is preliminary data.</text>
</comment>
<dbReference type="EMBL" id="VJXX01000004">
    <property type="protein sequence ID" value="MPY11585.1"/>
    <property type="molecule type" value="Genomic_DNA"/>
</dbReference>
<comment type="pathway">
    <text evidence="6">Carbohydrate metabolism; D-ribose degradation; D-ribose 5-phosphate from beta-D-ribopyranose: step 1/2.</text>
</comment>
<evidence type="ECO:0000256" key="6">
    <source>
        <dbReference type="HAMAP-Rule" id="MF_01661"/>
    </source>
</evidence>
<evidence type="ECO:0000256" key="5">
    <source>
        <dbReference type="ARBA" id="ARBA00023277"/>
    </source>
</evidence>
<accession>A0A7X1NRR6</accession>
<dbReference type="GO" id="GO:0016872">
    <property type="term" value="F:intramolecular lyase activity"/>
    <property type="evidence" value="ECO:0007669"/>
    <property type="project" value="UniProtKB-UniRule"/>
</dbReference>
<feature type="active site" description="Proton donor" evidence="6">
    <location>
        <position position="20"/>
    </location>
</feature>
<feature type="binding site" evidence="6">
    <location>
        <position position="28"/>
    </location>
    <ligand>
        <name>substrate</name>
    </ligand>
</feature>
<keyword evidence="3 6" id="KW-0963">Cytoplasm</keyword>
<evidence type="ECO:0000256" key="3">
    <source>
        <dbReference type="ARBA" id="ARBA00022490"/>
    </source>
</evidence>
<evidence type="ECO:0000256" key="2">
    <source>
        <dbReference type="ARBA" id="ARBA00012862"/>
    </source>
</evidence>
<feature type="binding site" evidence="6">
    <location>
        <begin position="116"/>
        <end position="118"/>
    </location>
    <ligand>
        <name>substrate</name>
    </ligand>
</feature>
<organism evidence="7 8">
    <name type="scientific">Arthrobacter bussei</name>
    <dbReference type="NCBI Taxonomy" id="2594179"/>
    <lineage>
        <taxon>Bacteria</taxon>
        <taxon>Bacillati</taxon>
        <taxon>Actinomycetota</taxon>
        <taxon>Actinomycetes</taxon>
        <taxon>Micrococcales</taxon>
        <taxon>Micrococcaceae</taxon>
        <taxon>Arthrobacter</taxon>
    </lineage>
</organism>
<dbReference type="HAMAP" id="MF_01661">
    <property type="entry name" value="D_rib_pyranase"/>
    <property type="match status" value="1"/>
</dbReference>
<dbReference type="AlphaFoldDB" id="A0A7X1NRR6"/>
<dbReference type="InterPro" id="IPR023750">
    <property type="entry name" value="RbsD-like_sf"/>
</dbReference>
<evidence type="ECO:0000256" key="4">
    <source>
        <dbReference type="ARBA" id="ARBA00023235"/>
    </source>
</evidence>
<dbReference type="NCBIfam" id="NF008761">
    <property type="entry name" value="PRK11797.1"/>
    <property type="match status" value="1"/>
</dbReference>
<keyword evidence="5 6" id="KW-0119">Carbohydrate metabolism</keyword>
<evidence type="ECO:0000256" key="1">
    <source>
        <dbReference type="ARBA" id="ARBA00000223"/>
    </source>
</evidence>
<proteinExistence type="inferred from homology"/>
<dbReference type="GO" id="GO:0048029">
    <property type="term" value="F:monosaccharide binding"/>
    <property type="evidence" value="ECO:0007669"/>
    <property type="project" value="InterPro"/>
</dbReference>
<comment type="similarity">
    <text evidence="6">Belongs to the RbsD / FucU family. RbsD subfamily.</text>
</comment>
<dbReference type="PANTHER" id="PTHR37831">
    <property type="entry name" value="D-RIBOSE PYRANASE"/>
    <property type="match status" value="1"/>
</dbReference>
<protein>
    <recommendedName>
        <fullName evidence="2 6">D-ribose pyranase</fullName>
        <ecNumber evidence="2 6">5.4.99.62</ecNumber>
    </recommendedName>
</protein>
<dbReference type="RefSeq" id="WP_191931950.1">
    <property type="nucleotide sequence ID" value="NZ_VJXX01000004.1"/>
</dbReference>
<comment type="subcellular location">
    <subcellularLocation>
        <location evidence="6">Cytoplasm</location>
    </subcellularLocation>
</comment>
<keyword evidence="8" id="KW-1185">Reference proteome</keyword>
<dbReference type="Proteomes" id="UP000326464">
    <property type="component" value="Unassembled WGS sequence"/>
</dbReference>
<dbReference type="PANTHER" id="PTHR37831:SF1">
    <property type="entry name" value="D-RIBOSE PYRANASE"/>
    <property type="match status" value="1"/>
</dbReference>